<dbReference type="SUPFAM" id="SSF64263">
    <property type="entry name" value="Prokaryotic ribosomal protein L17"/>
    <property type="match status" value="1"/>
</dbReference>
<evidence type="ECO:0000256" key="3">
    <source>
        <dbReference type="ARBA" id="ARBA00023274"/>
    </source>
</evidence>
<name>A0A937W7W7_UNCTE</name>
<reference evidence="5" key="1">
    <citation type="submission" date="2019-03" db="EMBL/GenBank/DDBJ databases">
        <title>Lake Tanganyika Metagenome-Assembled Genomes (MAGs).</title>
        <authorList>
            <person name="Tran P."/>
        </authorList>
    </citation>
    <scope>NUCLEOTIDE SEQUENCE</scope>
    <source>
        <strain evidence="5">K_DeepCast_65m_m2_066</strain>
    </source>
</reference>
<feature type="non-terminal residue" evidence="5">
    <location>
        <position position="50"/>
    </location>
</feature>
<dbReference type="GO" id="GO:0006412">
    <property type="term" value="P:translation"/>
    <property type="evidence" value="ECO:0007669"/>
    <property type="project" value="InterPro"/>
</dbReference>
<dbReference type="Pfam" id="PF01196">
    <property type="entry name" value="Ribosomal_L17"/>
    <property type="match status" value="1"/>
</dbReference>
<dbReference type="Gene3D" id="3.90.1030.10">
    <property type="entry name" value="Ribosomal protein L17"/>
    <property type="match status" value="1"/>
</dbReference>
<dbReference type="EMBL" id="VGLS01001058">
    <property type="protein sequence ID" value="MBM3226810.1"/>
    <property type="molecule type" value="Genomic_DNA"/>
</dbReference>
<dbReference type="InterPro" id="IPR000456">
    <property type="entry name" value="Ribosomal_bL17"/>
</dbReference>
<dbReference type="Proteomes" id="UP000712673">
    <property type="component" value="Unassembled WGS sequence"/>
</dbReference>
<dbReference type="PANTHER" id="PTHR14413">
    <property type="entry name" value="RIBOSOMAL PROTEIN L17"/>
    <property type="match status" value="1"/>
</dbReference>
<sequence length="50" mass="5719">MRHLRKGRHLSRKSSHRKALLSNLAVSILTNGRIRTTEAKAKEVRGLVDR</sequence>
<organism evidence="5 6">
    <name type="scientific">Tectimicrobiota bacterium</name>
    <dbReference type="NCBI Taxonomy" id="2528274"/>
    <lineage>
        <taxon>Bacteria</taxon>
        <taxon>Pseudomonadati</taxon>
        <taxon>Nitrospinota/Tectimicrobiota group</taxon>
        <taxon>Candidatus Tectimicrobiota</taxon>
    </lineage>
</organism>
<keyword evidence="3" id="KW-0687">Ribonucleoprotein</keyword>
<evidence type="ECO:0000313" key="6">
    <source>
        <dbReference type="Proteomes" id="UP000712673"/>
    </source>
</evidence>
<dbReference type="InterPro" id="IPR036373">
    <property type="entry name" value="Ribosomal_bL17_sf"/>
</dbReference>
<dbReference type="PANTHER" id="PTHR14413:SF16">
    <property type="entry name" value="LARGE RIBOSOMAL SUBUNIT PROTEIN BL17M"/>
    <property type="match status" value="1"/>
</dbReference>
<accession>A0A937W7W7</accession>
<dbReference type="GO" id="GO:0003735">
    <property type="term" value="F:structural constituent of ribosome"/>
    <property type="evidence" value="ECO:0007669"/>
    <property type="project" value="InterPro"/>
</dbReference>
<comment type="caution">
    <text evidence="5">The sequence shown here is derived from an EMBL/GenBank/DDBJ whole genome shotgun (WGS) entry which is preliminary data.</text>
</comment>
<evidence type="ECO:0000256" key="4">
    <source>
        <dbReference type="ARBA" id="ARBA00035494"/>
    </source>
</evidence>
<dbReference type="GO" id="GO:0022625">
    <property type="term" value="C:cytosolic large ribosomal subunit"/>
    <property type="evidence" value="ECO:0007669"/>
    <property type="project" value="TreeGrafter"/>
</dbReference>
<gene>
    <name evidence="5" type="ORF">FJZ47_23850</name>
</gene>
<evidence type="ECO:0000256" key="2">
    <source>
        <dbReference type="ARBA" id="ARBA00022980"/>
    </source>
</evidence>
<evidence type="ECO:0000256" key="1">
    <source>
        <dbReference type="ARBA" id="ARBA00008777"/>
    </source>
</evidence>
<protein>
    <recommendedName>
        <fullName evidence="4">50S ribosomal protein L17</fullName>
    </recommendedName>
</protein>
<evidence type="ECO:0000313" key="5">
    <source>
        <dbReference type="EMBL" id="MBM3226810.1"/>
    </source>
</evidence>
<comment type="similarity">
    <text evidence="1">Belongs to the bacterial ribosomal protein bL17 family.</text>
</comment>
<dbReference type="AlphaFoldDB" id="A0A937W7W7"/>
<proteinExistence type="inferred from homology"/>
<keyword evidence="2 5" id="KW-0689">Ribosomal protein</keyword>